<dbReference type="PANTHER" id="PTHR10174:SF130">
    <property type="entry name" value="ALPHA-TOCOPHEROL TRANSFER PROTEIN-LIKE"/>
    <property type="match status" value="1"/>
</dbReference>
<dbReference type="SUPFAM" id="SSF46938">
    <property type="entry name" value="CRAL/TRIO N-terminal domain"/>
    <property type="match status" value="1"/>
</dbReference>
<dbReference type="RefSeq" id="XP_012939048.2">
    <property type="nucleotide sequence ID" value="XM_013083594.2"/>
</dbReference>
<evidence type="ECO:0000313" key="3">
    <source>
        <dbReference type="RefSeq" id="XP_012939048.2"/>
    </source>
</evidence>
<dbReference type="Gene3D" id="3.40.525.10">
    <property type="entry name" value="CRAL-TRIO lipid binding domain"/>
    <property type="match status" value="1"/>
</dbReference>
<dbReference type="CDD" id="cd00170">
    <property type="entry name" value="SEC14"/>
    <property type="match status" value="1"/>
</dbReference>
<dbReference type="SMART" id="SM00516">
    <property type="entry name" value="SEC14"/>
    <property type="match status" value="1"/>
</dbReference>
<proteinExistence type="predicted"/>
<dbReference type="PANTHER" id="PTHR10174">
    <property type="entry name" value="ALPHA-TOCOPHEROL TRANSFER PROTEIN-RELATED"/>
    <property type="match status" value="1"/>
</dbReference>
<dbReference type="InterPro" id="IPR036273">
    <property type="entry name" value="CRAL/TRIO_N_dom_sf"/>
</dbReference>
<dbReference type="GeneID" id="106012016"/>
<gene>
    <name evidence="3" type="primary">LOC106012016</name>
</gene>
<dbReference type="SUPFAM" id="SSF52087">
    <property type="entry name" value="CRAL/TRIO domain"/>
    <property type="match status" value="1"/>
</dbReference>
<dbReference type="InterPro" id="IPR036865">
    <property type="entry name" value="CRAL-TRIO_dom_sf"/>
</dbReference>
<evidence type="ECO:0000259" key="1">
    <source>
        <dbReference type="PROSITE" id="PS50191"/>
    </source>
</evidence>
<sequence>MTMWGRADSEYQCTLTPGTLAKAGRELREDPDTRLLEVKTLRKRVEKIPGLKSRTDLEFLLAVLRAAKFDQERAYQSVKRHYEVRSDVSVFADLKPTRVRHFLEQGLMEVLEERNRDGCRVVILRGGRWEPGRYPVDDVIKLVYLILMQVSKEEESQVHGVHLIATLADTCWRHVADVTPSTARKGLLMIQEAIPIRLKRVDFTDEPGYFAAFFALIKQFMKDKLLKRITMHGDKLNKLHDVISPDFLPTDLGGKLPLCSNKKWTENFLSSDSLYEEDNKYGYVNMALNSEQTTSRSGDAGIEGLGGTFRKLDV</sequence>
<dbReference type="Proteomes" id="UP000694888">
    <property type="component" value="Unplaced"/>
</dbReference>
<organism evidence="2 3">
    <name type="scientific">Aplysia californica</name>
    <name type="common">California sea hare</name>
    <dbReference type="NCBI Taxonomy" id="6500"/>
    <lineage>
        <taxon>Eukaryota</taxon>
        <taxon>Metazoa</taxon>
        <taxon>Spiralia</taxon>
        <taxon>Lophotrochozoa</taxon>
        <taxon>Mollusca</taxon>
        <taxon>Gastropoda</taxon>
        <taxon>Heterobranchia</taxon>
        <taxon>Euthyneura</taxon>
        <taxon>Tectipleura</taxon>
        <taxon>Aplysiida</taxon>
        <taxon>Aplysioidea</taxon>
        <taxon>Aplysiidae</taxon>
        <taxon>Aplysia</taxon>
    </lineage>
</organism>
<dbReference type="PROSITE" id="PS50191">
    <property type="entry name" value="CRAL_TRIO"/>
    <property type="match status" value="1"/>
</dbReference>
<dbReference type="PRINTS" id="PR00180">
    <property type="entry name" value="CRETINALDHBP"/>
</dbReference>
<dbReference type="Pfam" id="PF00650">
    <property type="entry name" value="CRAL_TRIO"/>
    <property type="match status" value="1"/>
</dbReference>
<reference evidence="3" key="1">
    <citation type="submission" date="2025-08" db="UniProtKB">
        <authorList>
            <consortium name="RefSeq"/>
        </authorList>
    </citation>
    <scope>IDENTIFICATION</scope>
</reference>
<evidence type="ECO:0000313" key="2">
    <source>
        <dbReference type="Proteomes" id="UP000694888"/>
    </source>
</evidence>
<feature type="domain" description="CRAL-TRIO" evidence="1">
    <location>
        <begin position="95"/>
        <end position="260"/>
    </location>
</feature>
<keyword evidence="2" id="KW-1185">Reference proteome</keyword>
<name>A0ABM1A1Q6_APLCA</name>
<accession>A0ABM1A1Q6</accession>
<dbReference type="InterPro" id="IPR001251">
    <property type="entry name" value="CRAL-TRIO_dom"/>
</dbReference>
<dbReference type="Gene3D" id="1.10.8.20">
    <property type="entry name" value="N-terminal domain of phosphatidylinositol transfer protein sec14p"/>
    <property type="match status" value="1"/>
</dbReference>
<dbReference type="Gene3D" id="1.20.5.1200">
    <property type="entry name" value="Alpha-tocopherol transfer"/>
    <property type="match status" value="1"/>
</dbReference>
<protein>
    <submittedName>
        <fullName evidence="3">Alpha-tocopherol transfer protein-like</fullName>
    </submittedName>
</protein>